<evidence type="ECO:0000313" key="3">
    <source>
        <dbReference type="Proteomes" id="UP000317171"/>
    </source>
</evidence>
<sequence>MQDLKKITGIAILFIVVLRLCIGWQLLYEGLWKIDSLSSTRPWTAAGYLNNAKGPFRDHFRNMTGDPNDLNWLDADKVKAKWAAWEQRFLNHYPNLTDGQKSKLHQMVHGNKYFAAKLSALPPSVKFDGSLGSIVSYDPKRKLLLIDGEQHLTPKEKQRLQKMVPVKKGPNGKLEGGTALDREYYDAVEKAYARSARLSYIEKMQASLRGNPELAGQINIKQEGTIDGKRIGKIEQYKNAIDRYEQKLAQADQQFKVDHLNKIWAEIQQMKSELVNPIRALEDEMETEANKLLTPEQLAAGPIPHEDTEIHRVNMMTIAALTILGGLLLIGFGTRIAAIAAAGMLLSFYLVMPPWPGVPEAPGPEHSFIVNKNLIEVMALLTIAALPTGTWFGIDGLVYRFFHKKKKSTK</sequence>
<dbReference type="OrthoDB" id="262907at2"/>
<accession>A0A517RGN8</accession>
<name>A0A517RGN8_9PLAN</name>
<proteinExistence type="predicted"/>
<dbReference type="Proteomes" id="UP000317171">
    <property type="component" value="Chromosome"/>
</dbReference>
<feature type="transmembrane region" description="Helical" evidence="1">
    <location>
        <begin position="377"/>
        <end position="402"/>
    </location>
</feature>
<keyword evidence="1" id="KW-0812">Transmembrane</keyword>
<keyword evidence="1" id="KW-0472">Membrane</keyword>
<reference evidence="2 3" key="1">
    <citation type="submission" date="2019-02" db="EMBL/GenBank/DDBJ databases">
        <title>Deep-cultivation of Planctomycetes and their phenomic and genomic characterization uncovers novel biology.</title>
        <authorList>
            <person name="Wiegand S."/>
            <person name="Jogler M."/>
            <person name="Boedeker C."/>
            <person name="Pinto D."/>
            <person name="Vollmers J."/>
            <person name="Rivas-Marin E."/>
            <person name="Kohn T."/>
            <person name="Peeters S.H."/>
            <person name="Heuer A."/>
            <person name="Rast P."/>
            <person name="Oberbeckmann S."/>
            <person name="Bunk B."/>
            <person name="Jeske O."/>
            <person name="Meyerdierks A."/>
            <person name="Storesund J.E."/>
            <person name="Kallscheuer N."/>
            <person name="Luecker S."/>
            <person name="Lage O.M."/>
            <person name="Pohl T."/>
            <person name="Merkel B.J."/>
            <person name="Hornburger P."/>
            <person name="Mueller R.-W."/>
            <person name="Bruemmer F."/>
            <person name="Labrenz M."/>
            <person name="Spormann A.M."/>
            <person name="Op den Camp H."/>
            <person name="Overmann J."/>
            <person name="Amann R."/>
            <person name="Jetten M.S.M."/>
            <person name="Mascher T."/>
            <person name="Medema M.H."/>
            <person name="Devos D.P."/>
            <person name="Kaster A.-K."/>
            <person name="Ovreas L."/>
            <person name="Rohde M."/>
            <person name="Galperin M.Y."/>
            <person name="Jogler C."/>
        </authorList>
    </citation>
    <scope>NUCLEOTIDE SEQUENCE [LARGE SCALE GENOMIC DNA]</scope>
    <source>
        <strain evidence="2 3">Pan241w</strain>
    </source>
</reference>
<dbReference type="KEGG" id="gaz:Pan241w_31340"/>
<evidence type="ECO:0000256" key="1">
    <source>
        <dbReference type="SAM" id="Phobius"/>
    </source>
</evidence>
<keyword evidence="1" id="KW-1133">Transmembrane helix</keyword>
<organism evidence="2 3">
    <name type="scientific">Gimesia alba</name>
    <dbReference type="NCBI Taxonomy" id="2527973"/>
    <lineage>
        <taxon>Bacteria</taxon>
        <taxon>Pseudomonadati</taxon>
        <taxon>Planctomycetota</taxon>
        <taxon>Planctomycetia</taxon>
        <taxon>Planctomycetales</taxon>
        <taxon>Planctomycetaceae</taxon>
        <taxon>Gimesia</taxon>
    </lineage>
</organism>
<gene>
    <name evidence="2" type="ORF">Pan241w_31340</name>
</gene>
<dbReference type="EMBL" id="CP036269">
    <property type="protein sequence ID" value="QDT43038.1"/>
    <property type="molecule type" value="Genomic_DNA"/>
</dbReference>
<dbReference type="AlphaFoldDB" id="A0A517RGN8"/>
<feature type="transmembrane region" description="Helical" evidence="1">
    <location>
        <begin position="313"/>
        <end position="330"/>
    </location>
</feature>
<protein>
    <submittedName>
        <fullName evidence="2">DoxX</fullName>
    </submittedName>
</protein>
<keyword evidence="3" id="KW-1185">Reference proteome</keyword>
<evidence type="ECO:0000313" key="2">
    <source>
        <dbReference type="EMBL" id="QDT43038.1"/>
    </source>
</evidence>
<dbReference type="RefSeq" id="WP_145217252.1">
    <property type="nucleotide sequence ID" value="NZ_CP036269.1"/>
</dbReference>